<dbReference type="PANTHER" id="PTHR43318:SF1">
    <property type="entry name" value="POLYSACCHARIDE BIOSYNTHESIS PROTEIN EPSC-RELATED"/>
    <property type="match status" value="1"/>
</dbReference>
<proteinExistence type="inferred from homology"/>
<dbReference type="EMBL" id="VBOS01000156">
    <property type="protein sequence ID" value="TMQ56654.1"/>
    <property type="molecule type" value="Genomic_DNA"/>
</dbReference>
<keyword evidence="2" id="KW-0812">Transmembrane</keyword>
<feature type="transmembrane region" description="Helical" evidence="2">
    <location>
        <begin position="247"/>
        <end position="267"/>
    </location>
</feature>
<dbReference type="Proteomes" id="UP000317716">
    <property type="component" value="Unassembled WGS sequence"/>
</dbReference>
<evidence type="ECO:0000256" key="1">
    <source>
        <dbReference type="ARBA" id="ARBA00007430"/>
    </source>
</evidence>
<feature type="transmembrane region" description="Helical" evidence="2">
    <location>
        <begin position="212"/>
        <end position="235"/>
    </location>
</feature>
<comment type="caution">
    <text evidence="5">The sequence shown here is derived from an EMBL/GenBank/DDBJ whole genome shotgun (WGS) entry which is preliminary data.</text>
</comment>
<dbReference type="InterPro" id="IPR003362">
    <property type="entry name" value="Bact_transf"/>
</dbReference>
<evidence type="ECO:0000313" key="6">
    <source>
        <dbReference type="Proteomes" id="UP000317716"/>
    </source>
</evidence>
<keyword evidence="2" id="KW-1133">Transmembrane helix</keyword>
<accession>A0A538SZH1</accession>
<dbReference type="InterPro" id="IPR051203">
    <property type="entry name" value="Polysaccharide_Synthase-Rel"/>
</dbReference>
<feature type="transmembrane region" description="Helical" evidence="2">
    <location>
        <begin position="307"/>
        <end position="329"/>
    </location>
</feature>
<dbReference type="AlphaFoldDB" id="A0A538SZH1"/>
<dbReference type="InterPro" id="IPR003869">
    <property type="entry name" value="Polysac_CapD-like"/>
</dbReference>
<organism evidence="5 6">
    <name type="scientific">Eiseniibacteriota bacterium</name>
    <dbReference type="NCBI Taxonomy" id="2212470"/>
    <lineage>
        <taxon>Bacteria</taxon>
        <taxon>Candidatus Eiseniibacteriota</taxon>
    </lineage>
</organism>
<dbReference type="PANTHER" id="PTHR43318">
    <property type="entry name" value="UDP-N-ACETYLGLUCOSAMINE 4,6-DEHYDRATASE"/>
    <property type="match status" value="1"/>
</dbReference>
<protein>
    <submittedName>
        <fullName evidence="5">NAD-dependent epimerase/dehydratase family protein</fullName>
    </submittedName>
</protein>
<reference evidence="5 6" key="1">
    <citation type="journal article" date="2019" name="Nat. Microbiol.">
        <title>Mediterranean grassland soil C-N compound turnover is dependent on rainfall and depth, and is mediated by genomically divergent microorganisms.</title>
        <authorList>
            <person name="Diamond S."/>
            <person name="Andeer P.F."/>
            <person name="Li Z."/>
            <person name="Crits-Christoph A."/>
            <person name="Burstein D."/>
            <person name="Anantharaman K."/>
            <person name="Lane K.R."/>
            <person name="Thomas B.C."/>
            <person name="Pan C."/>
            <person name="Northen T.R."/>
            <person name="Banfield J.F."/>
        </authorList>
    </citation>
    <scope>NUCLEOTIDE SEQUENCE [LARGE SCALE GENOMIC DNA]</scope>
    <source>
        <strain evidence="5">WS_2</strain>
    </source>
</reference>
<dbReference type="SUPFAM" id="SSF51735">
    <property type="entry name" value="NAD(P)-binding Rossmann-fold domains"/>
    <property type="match status" value="2"/>
</dbReference>
<dbReference type="Gene3D" id="3.40.50.720">
    <property type="entry name" value="NAD(P)-binding Rossmann-like Domain"/>
    <property type="match status" value="2"/>
</dbReference>
<dbReference type="InterPro" id="IPR036291">
    <property type="entry name" value="NAD(P)-bd_dom_sf"/>
</dbReference>
<evidence type="ECO:0000259" key="3">
    <source>
        <dbReference type="Pfam" id="PF02397"/>
    </source>
</evidence>
<evidence type="ECO:0000256" key="2">
    <source>
        <dbReference type="SAM" id="Phobius"/>
    </source>
</evidence>
<sequence length="807" mass="88895">MKRAADVALAVLGLALTWPAFLLAALAIRLDSAGPVLFTQERVGRNFSRFRILKFRTMRVDAERNGPGVTPLGDPRVTRVGRFLRASKLDELPQLWNVLRGDMSLVGPRPELPRFVRIYVKEFREILKVRPGITDPASIAYRAESALLAGVADPEAEYVRSVLPAKIRLARLYVQRASWMYDLRLVLQTLLLLAYPSGLVDRLIQGLGRRHALFAMLIQAGLAALACVAALVVRFDGAPPSDVCRRVLLLLPALVAIRAFWIWRFRLHRDVWRYFGPREMGAIVCATALGSVTFAPFLAWMQAAPPLPVSIVILDGLLCVVALAGVRAARGLHERLRTQPAVPRTVLLVGSGDSAERFLLDRTGPGGRECRIVGLVSDRATPRGLLIHEVPIVGSIDELDRILPSLAPDEIVVLASSLPAARRSEVIHACRAAGRPVKVVPDLDDILRRDLSVLRLSQPEAEDILFRQPVPVDLARVASCFRGRRVMVTGAGGSIGSEICRQIAACSPERLVMFEIHEESLYNIEREVRGLHPRTDVHARVGDVRDAARLRDVLETTRPEFVFHAAAYKHVPMMEHNAREAYNSTFVLVSTDKAVEPACVMGASKRMAELAVRELAARSATRFLTVRFGNVLESSGSVIPLFREQIERGGPVTVTHRDMTRWFMTVAEAVHLILQAANMGCGGEVFVLDMGKPVRILDVACALIRLYGLRPGVDMPIAFTGLRPGERLFERLFNPHERVWRTAHARILKAVEASRNGAGKAQRAHELSRLMSFFPDPSASRIDPADGLDGADGAARPAPAARVTIYA</sequence>
<evidence type="ECO:0000313" key="5">
    <source>
        <dbReference type="EMBL" id="TMQ56654.1"/>
    </source>
</evidence>
<feature type="domain" description="Polysaccharide biosynthesis protein CapD-like" evidence="4">
    <location>
        <begin position="486"/>
        <end position="750"/>
    </location>
</feature>
<dbReference type="Pfam" id="PF02719">
    <property type="entry name" value="Polysacc_synt_2"/>
    <property type="match status" value="1"/>
</dbReference>
<comment type="similarity">
    <text evidence="1">Belongs to the polysaccharide synthase family.</text>
</comment>
<name>A0A538SZH1_UNCEI</name>
<evidence type="ECO:0000259" key="4">
    <source>
        <dbReference type="Pfam" id="PF02719"/>
    </source>
</evidence>
<gene>
    <name evidence="5" type="ORF">E6K72_04650</name>
</gene>
<dbReference type="Pfam" id="PF02397">
    <property type="entry name" value="Bac_transf"/>
    <property type="match status" value="1"/>
</dbReference>
<keyword evidence="2" id="KW-0472">Membrane</keyword>
<feature type="transmembrane region" description="Helical" evidence="2">
    <location>
        <begin position="279"/>
        <end position="301"/>
    </location>
</feature>
<dbReference type="CDD" id="cd05237">
    <property type="entry name" value="UDP_invert_4-6DH_SDR_e"/>
    <property type="match status" value="1"/>
</dbReference>
<feature type="domain" description="Bacterial sugar transferase" evidence="3">
    <location>
        <begin position="2"/>
        <end position="191"/>
    </location>
</feature>